<dbReference type="AlphaFoldDB" id="A0A8S0S4F4"/>
<evidence type="ECO:0000256" key="5">
    <source>
        <dbReference type="ARBA" id="ARBA00022771"/>
    </source>
</evidence>
<dbReference type="FunFam" id="3.30.40.10:FF:000538">
    <property type="entry name" value="E3 ubiquitin-protein ligase MBR2 isoform A"/>
    <property type="match status" value="1"/>
</dbReference>
<dbReference type="InterPro" id="IPR045191">
    <property type="entry name" value="MBR1/2-like"/>
</dbReference>
<evidence type="ECO:0000256" key="9">
    <source>
        <dbReference type="SAM" id="MobiDB-lite"/>
    </source>
</evidence>
<feature type="compositionally biased region" description="Low complexity" evidence="9">
    <location>
        <begin position="228"/>
        <end position="248"/>
    </location>
</feature>
<evidence type="ECO:0000256" key="8">
    <source>
        <dbReference type="PROSITE-ProRule" id="PRU00175"/>
    </source>
</evidence>
<dbReference type="CDD" id="cd16469">
    <property type="entry name" value="RING-H2_RNF24-like"/>
    <property type="match status" value="1"/>
</dbReference>
<evidence type="ECO:0000256" key="7">
    <source>
        <dbReference type="ARBA" id="ARBA00022833"/>
    </source>
</evidence>
<evidence type="ECO:0000256" key="6">
    <source>
        <dbReference type="ARBA" id="ARBA00022786"/>
    </source>
</evidence>
<name>A0A8S0S4F4_OLEEU</name>
<dbReference type="PANTHER" id="PTHR22937">
    <property type="entry name" value="E3 UBIQUITIN-PROTEIN LIGASE RNF165"/>
    <property type="match status" value="1"/>
</dbReference>
<dbReference type="Proteomes" id="UP000594638">
    <property type="component" value="Unassembled WGS sequence"/>
</dbReference>
<protein>
    <recommendedName>
        <fullName evidence="2">RING-type E3 ubiquitin transferase</fullName>
        <ecNumber evidence="2">2.3.2.27</ecNumber>
    </recommendedName>
</protein>
<proteinExistence type="predicted"/>
<reference evidence="11 12" key="1">
    <citation type="submission" date="2019-12" db="EMBL/GenBank/DDBJ databases">
        <authorList>
            <person name="Alioto T."/>
            <person name="Alioto T."/>
            <person name="Gomez Garrido J."/>
        </authorList>
    </citation>
    <scope>NUCLEOTIDE SEQUENCE [LARGE SCALE GENOMIC DNA]</scope>
</reference>
<evidence type="ECO:0000256" key="1">
    <source>
        <dbReference type="ARBA" id="ARBA00000900"/>
    </source>
</evidence>
<keyword evidence="11" id="KW-0436">Ligase</keyword>
<dbReference type="SMART" id="SM00184">
    <property type="entry name" value="RING"/>
    <property type="match status" value="1"/>
</dbReference>
<dbReference type="PROSITE" id="PS50089">
    <property type="entry name" value="ZF_RING_2"/>
    <property type="match status" value="1"/>
</dbReference>
<feature type="compositionally biased region" description="Basic and acidic residues" evidence="9">
    <location>
        <begin position="176"/>
        <end position="186"/>
    </location>
</feature>
<dbReference type="GO" id="GO:0061630">
    <property type="term" value="F:ubiquitin protein ligase activity"/>
    <property type="evidence" value="ECO:0007669"/>
    <property type="project" value="UniProtKB-EC"/>
</dbReference>
<dbReference type="InterPro" id="IPR013083">
    <property type="entry name" value="Znf_RING/FYVE/PHD"/>
</dbReference>
<feature type="compositionally biased region" description="Polar residues" evidence="9">
    <location>
        <begin position="249"/>
        <end position="263"/>
    </location>
</feature>
<dbReference type="EC" id="2.3.2.27" evidence="2"/>
<evidence type="ECO:0000313" key="11">
    <source>
        <dbReference type="EMBL" id="CAA2987237.1"/>
    </source>
</evidence>
<keyword evidence="12" id="KW-1185">Reference proteome</keyword>
<gene>
    <name evidence="11" type="ORF">OLEA9_A097033</name>
</gene>
<comment type="caution">
    <text evidence="11">The sequence shown here is derived from an EMBL/GenBank/DDBJ whole genome shotgun (WGS) entry which is preliminary data.</text>
</comment>
<dbReference type="Gramene" id="OE9A097033T7">
    <property type="protein sequence ID" value="OE9A097033C7"/>
    <property type="gene ID" value="OE9A097033"/>
</dbReference>
<organism evidence="11 12">
    <name type="scientific">Olea europaea subsp. europaea</name>
    <dbReference type="NCBI Taxonomy" id="158383"/>
    <lineage>
        <taxon>Eukaryota</taxon>
        <taxon>Viridiplantae</taxon>
        <taxon>Streptophyta</taxon>
        <taxon>Embryophyta</taxon>
        <taxon>Tracheophyta</taxon>
        <taxon>Spermatophyta</taxon>
        <taxon>Magnoliopsida</taxon>
        <taxon>eudicotyledons</taxon>
        <taxon>Gunneridae</taxon>
        <taxon>Pentapetalae</taxon>
        <taxon>asterids</taxon>
        <taxon>lamiids</taxon>
        <taxon>Lamiales</taxon>
        <taxon>Oleaceae</taxon>
        <taxon>Oleeae</taxon>
        <taxon>Olea</taxon>
    </lineage>
</organism>
<sequence>MERHSFNTSHIFESDNDQGWNHAEQSYMHIVRAGVSETSSLVRPVDNMTIPGGHFASQWTPAPSSDAYSSSIYNAEMLQYPPQAPASSRDPFIHHSTNGTFHMHQENYSHHASSSNLGGQTVPGVDSGCFDQRMGNERVAFKRKSPGIPPVCERSVTGRYYDVGSSSNLSLPSDSWQEKQSTESHHMPWECPPCYRGNSLSIGTEGMPRNVRTRPSVDLETNLARTRLSSNPLYPSLSNQSSDQSSQQNIWGQSSTGPTTEWNHNLVAPAGHGMVFASVAGSSVLSHEPNSLNAVNSHPGAPLEIGGYQNDVASNRNTVPQNVHSNSGQSVRGVRSSYGQRSASTFRDGSSNVLPGHVAMSDEGPQMVAESYHMRHPRAFPAIRFRNIDRNGRTLMSSDRHRSFTGEASLQDRLTPEMVVDPSVFYGSRSLFDQHRDMRLDIDNMSYEELLALGERIGNVNTGLSDSLIAKCLMELMYCSSDQFQQGTCVICLEEYNNMDDVGRLKVCGHDFHVACIQKWLSIKNMCPICKGSALDDSVKEKLCI</sequence>
<evidence type="ECO:0000313" key="12">
    <source>
        <dbReference type="Proteomes" id="UP000594638"/>
    </source>
</evidence>
<dbReference type="PANTHER" id="PTHR22937:SF174">
    <property type="entry name" value="RING-TYPE E3 UBIQUITIN TRANSFERASE"/>
    <property type="match status" value="1"/>
</dbReference>
<dbReference type="Gene3D" id="3.30.40.10">
    <property type="entry name" value="Zinc/RING finger domain, C3HC4 (zinc finger)"/>
    <property type="match status" value="1"/>
</dbReference>
<feature type="domain" description="RING-type" evidence="10">
    <location>
        <begin position="489"/>
        <end position="531"/>
    </location>
</feature>
<evidence type="ECO:0000259" key="10">
    <source>
        <dbReference type="PROSITE" id="PS50089"/>
    </source>
</evidence>
<keyword evidence="6" id="KW-0833">Ubl conjugation pathway</keyword>
<keyword evidence="7" id="KW-0862">Zinc</keyword>
<dbReference type="EMBL" id="CACTIH010003910">
    <property type="protein sequence ID" value="CAA2987237.1"/>
    <property type="molecule type" value="Genomic_DNA"/>
</dbReference>
<dbReference type="InterPro" id="IPR001841">
    <property type="entry name" value="Znf_RING"/>
</dbReference>
<keyword evidence="4" id="KW-0479">Metal-binding</keyword>
<feature type="region of interest" description="Disordered" evidence="9">
    <location>
        <begin position="167"/>
        <end position="186"/>
    </location>
</feature>
<evidence type="ECO:0000256" key="3">
    <source>
        <dbReference type="ARBA" id="ARBA00022679"/>
    </source>
</evidence>
<dbReference type="SUPFAM" id="SSF57850">
    <property type="entry name" value="RING/U-box"/>
    <property type="match status" value="1"/>
</dbReference>
<dbReference type="GO" id="GO:0016874">
    <property type="term" value="F:ligase activity"/>
    <property type="evidence" value="ECO:0007669"/>
    <property type="project" value="UniProtKB-KW"/>
</dbReference>
<dbReference type="Pfam" id="PF13639">
    <property type="entry name" value="zf-RING_2"/>
    <property type="match status" value="1"/>
</dbReference>
<dbReference type="GO" id="GO:0008270">
    <property type="term" value="F:zinc ion binding"/>
    <property type="evidence" value="ECO:0007669"/>
    <property type="project" value="UniProtKB-KW"/>
</dbReference>
<comment type="catalytic activity">
    <reaction evidence="1">
        <text>S-ubiquitinyl-[E2 ubiquitin-conjugating enzyme]-L-cysteine + [acceptor protein]-L-lysine = [E2 ubiquitin-conjugating enzyme]-L-cysteine + N(6)-ubiquitinyl-[acceptor protein]-L-lysine.</text>
        <dbReference type="EC" id="2.3.2.27"/>
    </reaction>
</comment>
<keyword evidence="5 8" id="KW-0863">Zinc-finger</keyword>
<keyword evidence="3" id="KW-0808">Transferase</keyword>
<feature type="region of interest" description="Disordered" evidence="9">
    <location>
        <begin position="226"/>
        <end position="266"/>
    </location>
</feature>
<accession>A0A8S0S4F4</accession>
<evidence type="ECO:0000256" key="4">
    <source>
        <dbReference type="ARBA" id="ARBA00022723"/>
    </source>
</evidence>
<evidence type="ECO:0000256" key="2">
    <source>
        <dbReference type="ARBA" id="ARBA00012483"/>
    </source>
</evidence>
<dbReference type="OrthoDB" id="8062037at2759"/>